<dbReference type="InterPro" id="IPR004447">
    <property type="entry name" value="Peptidase_S41A"/>
</dbReference>
<organism evidence="9 10">
    <name type="scientific">Frateuria aurantia (strain ATCC 33424 / DSM 6220 / KCTC 2777 / LMG 1558 / NBRC 3245 / NCIMB 13370)</name>
    <name type="common">Acetobacter aurantius</name>
    <dbReference type="NCBI Taxonomy" id="767434"/>
    <lineage>
        <taxon>Bacteria</taxon>
        <taxon>Pseudomonadati</taxon>
        <taxon>Pseudomonadota</taxon>
        <taxon>Gammaproteobacteria</taxon>
        <taxon>Lysobacterales</taxon>
        <taxon>Rhodanobacteraceae</taxon>
        <taxon>Frateuria</taxon>
    </lineage>
</organism>
<dbReference type="Proteomes" id="UP000005234">
    <property type="component" value="Chromosome"/>
</dbReference>
<dbReference type="GO" id="GO:0008236">
    <property type="term" value="F:serine-type peptidase activity"/>
    <property type="evidence" value="ECO:0007669"/>
    <property type="project" value="UniProtKB-KW"/>
</dbReference>
<dbReference type="PROSITE" id="PS50106">
    <property type="entry name" value="PDZ"/>
    <property type="match status" value="1"/>
</dbReference>
<dbReference type="SUPFAM" id="SSF50156">
    <property type="entry name" value="PDZ domain-like"/>
    <property type="match status" value="1"/>
</dbReference>
<gene>
    <name evidence="9" type="ordered locus">Fraau_0585</name>
</gene>
<dbReference type="PANTHER" id="PTHR32060">
    <property type="entry name" value="TAIL-SPECIFIC PROTEASE"/>
    <property type="match status" value="1"/>
</dbReference>
<keyword evidence="10" id="KW-1185">Reference proteome</keyword>
<dbReference type="SUPFAM" id="SSF52096">
    <property type="entry name" value="ClpP/crotonase"/>
    <property type="match status" value="1"/>
</dbReference>
<evidence type="ECO:0000256" key="5">
    <source>
        <dbReference type="RuleBase" id="RU004404"/>
    </source>
</evidence>
<dbReference type="RefSeq" id="WP_014402073.1">
    <property type="nucleotide sequence ID" value="NC_017033.1"/>
</dbReference>
<dbReference type="InterPro" id="IPR020992">
    <property type="entry name" value="Tail_Prtase_C"/>
</dbReference>
<evidence type="ECO:0000256" key="7">
    <source>
        <dbReference type="SAM" id="SignalP"/>
    </source>
</evidence>
<dbReference type="Pfam" id="PF00595">
    <property type="entry name" value="PDZ"/>
    <property type="match status" value="1"/>
</dbReference>
<keyword evidence="7" id="KW-0732">Signal</keyword>
<dbReference type="EMBL" id="CP003350">
    <property type="protein sequence ID" value="AFC85067.1"/>
    <property type="molecule type" value="Genomic_DNA"/>
</dbReference>
<proteinExistence type="inferred from homology"/>
<keyword evidence="3 5" id="KW-0378">Hydrolase</keyword>
<dbReference type="GO" id="GO:0006508">
    <property type="term" value="P:proteolysis"/>
    <property type="evidence" value="ECO:0007669"/>
    <property type="project" value="UniProtKB-KW"/>
</dbReference>
<feature type="chain" id="PRO_5003613474" evidence="7">
    <location>
        <begin position="22"/>
        <end position="763"/>
    </location>
</feature>
<dbReference type="Gene3D" id="2.30.42.10">
    <property type="match status" value="1"/>
</dbReference>
<dbReference type="InterPro" id="IPR001478">
    <property type="entry name" value="PDZ"/>
</dbReference>
<feature type="region of interest" description="Disordered" evidence="6">
    <location>
        <begin position="656"/>
        <end position="677"/>
    </location>
</feature>
<evidence type="ECO:0000313" key="10">
    <source>
        <dbReference type="Proteomes" id="UP000005234"/>
    </source>
</evidence>
<dbReference type="FunFam" id="3.90.226.10:FF:000090">
    <property type="entry name" value="Tail-specific protease"/>
    <property type="match status" value="1"/>
</dbReference>
<dbReference type="AlphaFoldDB" id="H8L5B0"/>
<evidence type="ECO:0000256" key="4">
    <source>
        <dbReference type="ARBA" id="ARBA00022825"/>
    </source>
</evidence>
<dbReference type="Pfam" id="PF11818">
    <property type="entry name" value="DUF3340"/>
    <property type="match status" value="1"/>
</dbReference>
<dbReference type="GO" id="GO:0007165">
    <property type="term" value="P:signal transduction"/>
    <property type="evidence" value="ECO:0007669"/>
    <property type="project" value="TreeGrafter"/>
</dbReference>
<dbReference type="Pfam" id="PF03572">
    <property type="entry name" value="Peptidase_S41"/>
    <property type="match status" value="1"/>
</dbReference>
<dbReference type="GO" id="GO:0030288">
    <property type="term" value="C:outer membrane-bounded periplasmic space"/>
    <property type="evidence" value="ECO:0007669"/>
    <property type="project" value="TreeGrafter"/>
</dbReference>
<feature type="domain" description="PDZ" evidence="8">
    <location>
        <begin position="244"/>
        <end position="315"/>
    </location>
</feature>
<protein>
    <submittedName>
        <fullName evidence="9">C-terminal processing peptidase</fullName>
    </submittedName>
</protein>
<accession>H8L5B0</accession>
<comment type="similarity">
    <text evidence="1 5">Belongs to the peptidase S41A family.</text>
</comment>
<dbReference type="NCBIfam" id="TIGR00225">
    <property type="entry name" value="prc"/>
    <property type="match status" value="1"/>
</dbReference>
<sequence>MKLRTLSTAILLTFTVTGAMAQSAADMGAGRRPHKESVFPLKPTDQEAAAAQISARLLTRFHYDAQPLDDAMSAKIYDAYIKALDGDKMQFTQADLAKLKPYRTQLDDAIWNSDLSAPFDIFNLYVQRAIQHWTYARSLLAKGFDFNTHEVYQYDRKKADWAPDDVALNDLWRKRTMNDWLRLKLAGKKDDEIRALLEKRYNGYIERTKQVDDQDAFQSFMTAYAETTDPHTDYLGPREAEQFDIMMRLSLEGIGAQLMLRDDYVAIAELVPGGPAIKSNKLHLGDRIAAVGQGTEGPMVDVIGWRLDDVVNLIRGKKGSTVRLDVIPADKGLDAKPERIALVRQKIQVEDMAASKKIIEIKDAKGAHKIGVIDLPSFYSDFDGRQDGDKNYKSATRDVAKLIGELKQAGVEGIVMDLRDDGGGSLTEANQMTGLFIDKGPVVQVRDSRGHVDVQGDDQAGMAWDGPLAVLVNRGSASASEIFTAAIKDYGRGIIIGNPTFGKGTVQNLVNLDRIAQTHGDKSQFGELKMTIAEFFRINGGSTQLKGVTPDIEYPRTGAEKDYGESTYDNALPWTQIAPAEYQPVANIQPYLATLKGEHDARVAQSPAWKLMLDELAAYQKLRDKTSVSLNYAQREAERKQLDAQQAEFRARHKLLDGKNAKGDDDAAQLDDGLDPNERSLKSVLKEEKDVKNARNKPDPELRETAHVLADAYDLIHANQTLAGQVLPYGGKMGNAWLKPAVTVVVKHGPSPAPAGSTGGHGH</sequence>
<feature type="signal peptide" evidence="7">
    <location>
        <begin position="1"/>
        <end position="21"/>
    </location>
</feature>
<name>H8L5B0_FRAAD</name>
<dbReference type="InterPro" id="IPR029045">
    <property type="entry name" value="ClpP/crotonase-like_dom_sf"/>
</dbReference>
<dbReference type="CDD" id="cd06782">
    <property type="entry name" value="cpPDZ_CPP-like"/>
    <property type="match status" value="1"/>
</dbReference>
<dbReference type="CDD" id="cd07560">
    <property type="entry name" value="Peptidase_S41_CPP"/>
    <property type="match status" value="1"/>
</dbReference>
<dbReference type="InterPro" id="IPR040573">
    <property type="entry name" value="TSP_N"/>
</dbReference>
<dbReference type="InterPro" id="IPR036034">
    <property type="entry name" value="PDZ_sf"/>
</dbReference>
<dbReference type="SMART" id="SM00228">
    <property type="entry name" value="PDZ"/>
    <property type="match status" value="1"/>
</dbReference>
<dbReference type="PANTHER" id="PTHR32060:SF22">
    <property type="entry name" value="CARBOXYL-TERMINAL-PROCESSING PEPTIDASE 3, CHLOROPLASTIC"/>
    <property type="match status" value="1"/>
</dbReference>
<feature type="compositionally biased region" description="Acidic residues" evidence="6">
    <location>
        <begin position="666"/>
        <end position="675"/>
    </location>
</feature>
<dbReference type="GO" id="GO:0004175">
    <property type="term" value="F:endopeptidase activity"/>
    <property type="evidence" value="ECO:0007669"/>
    <property type="project" value="TreeGrafter"/>
</dbReference>
<dbReference type="KEGG" id="fau:Fraau_0585"/>
<evidence type="ECO:0000256" key="2">
    <source>
        <dbReference type="ARBA" id="ARBA00022670"/>
    </source>
</evidence>
<dbReference type="HOGENOM" id="CLU_016199_1_0_6"/>
<dbReference type="MEROPS" id="S41.001"/>
<evidence type="ECO:0000256" key="3">
    <source>
        <dbReference type="ARBA" id="ARBA00022801"/>
    </source>
</evidence>
<evidence type="ECO:0000256" key="1">
    <source>
        <dbReference type="ARBA" id="ARBA00009179"/>
    </source>
</evidence>
<dbReference type="Gene3D" id="3.90.226.10">
    <property type="entry name" value="2-enoyl-CoA Hydratase, Chain A, domain 1"/>
    <property type="match status" value="1"/>
</dbReference>
<keyword evidence="4 5" id="KW-0720">Serine protease</keyword>
<reference evidence="9" key="1">
    <citation type="submission" date="2012-02" db="EMBL/GenBank/DDBJ databases">
        <title>The complete genome of Frateuria aurantia DSM 6220.</title>
        <authorList>
            <consortium name="US DOE Joint Genome Institute (JGI-PGF)"/>
            <person name="Lucas S."/>
            <person name="Copeland A."/>
            <person name="Lapidus A."/>
            <person name="Glavina del Rio T."/>
            <person name="Dalin E."/>
            <person name="Tice H."/>
            <person name="Bruce D."/>
            <person name="Goodwin L."/>
            <person name="Pitluck S."/>
            <person name="Peters L."/>
            <person name="Ovchinnikova G."/>
            <person name="Teshima H."/>
            <person name="Kyrpides N."/>
            <person name="Mavromatis K."/>
            <person name="Ivanova N."/>
            <person name="Brettin T."/>
            <person name="Detter J.C."/>
            <person name="Han C."/>
            <person name="Larimer F."/>
            <person name="Land M."/>
            <person name="Hauser L."/>
            <person name="Markowitz V."/>
            <person name="Cheng J.-F."/>
            <person name="Hugenholtz P."/>
            <person name="Woyke T."/>
            <person name="Wu D."/>
            <person name="Brambilla E."/>
            <person name="Klenk H.-P."/>
            <person name="Eisen J.A."/>
        </authorList>
    </citation>
    <scope>NUCLEOTIDE SEQUENCE</scope>
    <source>
        <strain evidence="9">DSM 6220</strain>
    </source>
</reference>
<dbReference type="STRING" id="767434.Fraau_0585"/>
<dbReference type="eggNOG" id="COG0793">
    <property type="taxonomic scope" value="Bacteria"/>
</dbReference>
<dbReference type="InterPro" id="IPR005151">
    <property type="entry name" value="Tail-specific_protease"/>
</dbReference>
<evidence type="ECO:0000259" key="8">
    <source>
        <dbReference type="PROSITE" id="PS50106"/>
    </source>
</evidence>
<dbReference type="SMART" id="SM00245">
    <property type="entry name" value="TSPc"/>
    <property type="match status" value="1"/>
</dbReference>
<dbReference type="OrthoDB" id="9812068at2"/>
<feature type="compositionally biased region" description="Basic and acidic residues" evidence="6">
    <location>
        <begin position="656"/>
        <end position="665"/>
    </location>
</feature>
<keyword evidence="2 5" id="KW-0645">Protease</keyword>
<evidence type="ECO:0000313" key="9">
    <source>
        <dbReference type="EMBL" id="AFC85067.1"/>
    </source>
</evidence>
<dbReference type="Pfam" id="PF17804">
    <property type="entry name" value="TSP_NTD"/>
    <property type="match status" value="1"/>
</dbReference>
<evidence type="ECO:0000256" key="6">
    <source>
        <dbReference type="SAM" id="MobiDB-lite"/>
    </source>
</evidence>